<dbReference type="RefSeq" id="XP_042999974.1">
    <property type="nucleotide sequence ID" value="XM_043144039.1"/>
</dbReference>
<dbReference type="KEGG" id="uvi:66067319"/>
<evidence type="ECO:0000256" key="1">
    <source>
        <dbReference type="SAM" id="MobiDB-lite"/>
    </source>
</evidence>
<proteinExistence type="predicted"/>
<keyword evidence="3" id="KW-1185">Reference proteome</keyword>
<dbReference type="AlphaFoldDB" id="A0A8E5HVI1"/>
<reference evidence="2" key="1">
    <citation type="submission" date="2020-03" db="EMBL/GenBank/DDBJ databases">
        <title>A mixture of massive structural variations and highly conserved coding sequences in Ustilaginoidea virens genome.</title>
        <authorList>
            <person name="Zhang K."/>
            <person name="Zhao Z."/>
            <person name="Zhang Z."/>
            <person name="Li Y."/>
            <person name="Hsiang T."/>
            <person name="Sun W."/>
        </authorList>
    </citation>
    <scope>NUCLEOTIDE SEQUENCE</scope>
    <source>
        <strain evidence="2">UV-8b</strain>
    </source>
</reference>
<evidence type="ECO:0000313" key="3">
    <source>
        <dbReference type="Proteomes" id="UP000027002"/>
    </source>
</evidence>
<dbReference type="GeneID" id="66067319"/>
<accession>A0A8E5HVI1</accession>
<protein>
    <submittedName>
        <fullName evidence="2">Uncharacterized protein</fullName>
    </submittedName>
</protein>
<gene>
    <name evidence="2" type="ORF">UV8b_06542</name>
</gene>
<sequence>MARNHLPVRPAITDTRHEQKMSKGPHYMPCSRSGIAGDGDSNLQVYLSSGQPLYDEKLHLVSGKLTSVFYLYAPSKVSVLPPKRERQCQHAGLERPVISRFYSSLKKLGSSCPYSIHDHWHSGLPLSIHNANDWLSVDGHTSSPLCKTCPYLRLKGGVSVAERMHELAFGWYR</sequence>
<feature type="region of interest" description="Disordered" evidence="1">
    <location>
        <begin position="1"/>
        <end position="25"/>
    </location>
</feature>
<name>A0A8E5HVI1_USTVR</name>
<organism evidence="2 3">
    <name type="scientific">Ustilaginoidea virens</name>
    <name type="common">Rice false smut fungus</name>
    <name type="synonym">Villosiclava virens</name>
    <dbReference type="NCBI Taxonomy" id="1159556"/>
    <lineage>
        <taxon>Eukaryota</taxon>
        <taxon>Fungi</taxon>
        <taxon>Dikarya</taxon>
        <taxon>Ascomycota</taxon>
        <taxon>Pezizomycotina</taxon>
        <taxon>Sordariomycetes</taxon>
        <taxon>Hypocreomycetidae</taxon>
        <taxon>Hypocreales</taxon>
        <taxon>Clavicipitaceae</taxon>
        <taxon>Ustilaginoidea</taxon>
    </lineage>
</organism>
<dbReference type="EMBL" id="CP072757">
    <property type="protein sequence ID" value="QUC22301.1"/>
    <property type="molecule type" value="Genomic_DNA"/>
</dbReference>
<dbReference type="Proteomes" id="UP000027002">
    <property type="component" value="Chromosome 5"/>
</dbReference>
<evidence type="ECO:0000313" key="2">
    <source>
        <dbReference type="EMBL" id="QUC22301.1"/>
    </source>
</evidence>